<organism evidence="1 2">
    <name type="scientific">Brassica cretica</name>
    <name type="common">Mustard</name>
    <dbReference type="NCBI Taxonomy" id="69181"/>
    <lineage>
        <taxon>Eukaryota</taxon>
        <taxon>Viridiplantae</taxon>
        <taxon>Streptophyta</taxon>
        <taxon>Embryophyta</taxon>
        <taxon>Tracheophyta</taxon>
        <taxon>Spermatophyta</taxon>
        <taxon>Magnoliopsida</taxon>
        <taxon>eudicotyledons</taxon>
        <taxon>Gunneridae</taxon>
        <taxon>Pentapetalae</taxon>
        <taxon>rosids</taxon>
        <taxon>malvids</taxon>
        <taxon>Brassicales</taxon>
        <taxon>Brassicaceae</taxon>
        <taxon>Brassiceae</taxon>
        <taxon>Brassica</taxon>
    </lineage>
</organism>
<name>A0A8S9S3R0_BRACR</name>
<proteinExistence type="predicted"/>
<dbReference type="Proteomes" id="UP000712600">
    <property type="component" value="Unassembled WGS sequence"/>
</dbReference>
<evidence type="ECO:0000313" key="2">
    <source>
        <dbReference type="Proteomes" id="UP000712600"/>
    </source>
</evidence>
<sequence length="177" mass="19482">MKITNPTNSVGLFIASLELSYELNRLLLGKRWRWISRTPRPRTSLKLQFLRRLFLRHLLGGSIKHVTDDNATFLAKLKDHFPYSSMDVYKTCKKRNGQGRLFVNATSGTHFYLDSETAACRYHVELSISDDKEATVAVSSATLPTGRVVVVVAAAVNAVMVPAAVTVASEAATLSGV</sequence>
<reference evidence="1" key="1">
    <citation type="submission" date="2019-12" db="EMBL/GenBank/DDBJ databases">
        <title>Genome sequencing and annotation of Brassica cretica.</title>
        <authorList>
            <person name="Studholme D.J."/>
            <person name="Sarris P."/>
        </authorList>
    </citation>
    <scope>NUCLEOTIDE SEQUENCE</scope>
    <source>
        <strain evidence="1">PFS-109/04</strain>
        <tissue evidence="1">Leaf</tissue>
    </source>
</reference>
<accession>A0A8S9S3R0</accession>
<dbReference type="AlphaFoldDB" id="A0A8S9S3R0"/>
<protein>
    <submittedName>
        <fullName evidence="1">Uncharacterized protein</fullName>
    </submittedName>
</protein>
<comment type="caution">
    <text evidence="1">The sequence shown here is derived from an EMBL/GenBank/DDBJ whole genome shotgun (WGS) entry which is preliminary data.</text>
</comment>
<dbReference type="EMBL" id="QGKX02000088">
    <property type="protein sequence ID" value="KAF3588205.1"/>
    <property type="molecule type" value="Genomic_DNA"/>
</dbReference>
<gene>
    <name evidence="1" type="ORF">F2Q69_00031460</name>
</gene>
<evidence type="ECO:0000313" key="1">
    <source>
        <dbReference type="EMBL" id="KAF3588205.1"/>
    </source>
</evidence>